<dbReference type="InterPro" id="IPR014710">
    <property type="entry name" value="RmlC-like_jellyroll"/>
</dbReference>
<sequence length="130" mass="13576">MATNDAGLAAAPEPTPEALLRSGEPVAASAVPITHEALDAESVVEGLPTVGYTVLDTLGDTEIGVWEMSVGCATDTEEDEVFVVVSGRASIHFAEDDRTIAVGPGDVVRLTAGMTTTWTVTETLRKIYVT</sequence>
<dbReference type="SUPFAM" id="SSF51182">
    <property type="entry name" value="RmlC-like cupins"/>
    <property type="match status" value="1"/>
</dbReference>
<proteinExistence type="predicted"/>
<organism evidence="2 3">
    <name type="scientific">Rhodoglobus vestalii</name>
    <dbReference type="NCBI Taxonomy" id="193384"/>
    <lineage>
        <taxon>Bacteria</taxon>
        <taxon>Bacillati</taxon>
        <taxon>Actinomycetota</taxon>
        <taxon>Actinomycetes</taxon>
        <taxon>Micrococcales</taxon>
        <taxon>Microbacteriaceae</taxon>
        <taxon>Rhodoglobus</taxon>
    </lineage>
</organism>
<gene>
    <name evidence="2" type="ORF">FB472_1361</name>
</gene>
<accession>A0A8H2K6F3</accession>
<dbReference type="Pfam" id="PF05899">
    <property type="entry name" value="Cupin_3"/>
    <property type="match status" value="1"/>
</dbReference>
<evidence type="ECO:0000313" key="2">
    <source>
        <dbReference type="EMBL" id="TQO19784.1"/>
    </source>
</evidence>
<dbReference type="InterPro" id="IPR008579">
    <property type="entry name" value="UGlyAH_Cupin_dom"/>
</dbReference>
<dbReference type="AlphaFoldDB" id="A0A8H2K6F3"/>
<dbReference type="PANTHER" id="PTHR40943">
    <property type="entry name" value="CYTOPLASMIC PROTEIN-RELATED"/>
    <property type="match status" value="1"/>
</dbReference>
<evidence type="ECO:0000313" key="3">
    <source>
        <dbReference type="Proteomes" id="UP000316560"/>
    </source>
</evidence>
<comment type="caution">
    <text evidence="2">The sequence shown here is derived from an EMBL/GenBank/DDBJ whole genome shotgun (WGS) entry which is preliminary data.</text>
</comment>
<dbReference type="RefSeq" id="WP_141990229.1">
    <property type="nucleotide sequence ID" value="NZ_VFRA01000001.1"/>
</dbReference>
<dbReference type="OrthoDB" id="9799053at2"/>
<dbReference type="Gene3D" id="2.60.120.10">
    <property type="entry name" value="Jelly Rolls"/>
    <property type="match status" value="1"/>
</dbReference>
<dbReference type="EMBL" id="VFRA01000001">
    <property type="protein sequence ID" value="TQO19784.1"/>
    <property type="molecule type" value="Genomic_DNA"/>
</dbReference>
<feature type="domain" description="(S)-ureidoglycine aminohydrolase cupin" evidence="1">
    <location>
        <begin position="58"/>
        <end position="128"/>
    </location>
</feature>
<dbReference type="PANTHER" id="PTHR40943:SF1">
    <property type="entry name" value="CYTOPLASMIC PROTEIN"/>
    <property type="match status" value="1"/>
</dbReference>
<evidence type="ECO:0000259" key="1">
    <source>
        <dbReference type="Pfam" id="PF05899"/>
    </source>
</evidence>
<dbReference type="Proteomes" id="UP000316560">
    <property type="component" value="Unassembled WGS sequence"/>
</dbReference>
<protein>
    <recommendedName>
        <fullName evidence="1">(S)-ureidoglycine aminohydrolase cupin domain-containing protein</fullName>
    </recommendedName>
</protein>
<reference evidence="2 3" key="1">
    <citation type="submission" date="2019-06" db="EMBL/GenBank/DDBJ databases">
        <title>Sequencing the genomes of 1000 actinobacteria strains.</title>
        <authorList>
            <person name="Klenk H.-P."/>
        </authorList>
    </citation>
    <scope>NUCLEOTIDE SEQUENCE [LARGE SCALE GENOMIC DNA]</scope>
    <source>
        <strain evidence="2 3">DSM 21947</strain>
    </source>
</reference>
<dbReference type="InterPro" id="IPR011051">
    <property type="entry name" value="RmlC_Cupin_sf"/>
</dbReference>
<keyword evidence="3" id="KW-1185">Reference proteome</keyword>
<name>A0A8H2K6F3_9MICO</name>